<dbReference type="GO" id="GO:0006515">
    <property type="term" value="P:protein quality control for misfolded or incompletely synthesized proteins"/>
    <property type="evidence" value="ECO:0007669"/>
    <property type="project" value="TreeGrafter"/>
</dbReference>
<protein>
    <recommendedName>
        <fullName evidence="7">Metalloendopeptidase OMA1, mitochondrial</fullName>
    </recommendedName>
    <alternativeName>
        <fullName evidence="8">Overlapping with the m-AAA protease 1 homolog</fullName>
    </alternativeName>
</protein>
<keyword evidence="5 9" id="KW-0482">Metalloprotease</keyword>
<feature type="domain" description="Peptidase M48" evidence="11">
    <location>
        <begin position="205"/>
        <end position="371"/>
    </location>
</feature>
<dbReference type="GO" id="GO:0034982">
    <property type="term" value="P:mitochondrial protein processing"/>
    <property type="evidence" value="ECO:0007669"/>
    <property type="project" value="TreeGrafter"/>
</dbReference>
<dbReference type="GO" id="GO:0004222">
    <property type="term" value="F:metalloendopeptidase activity"/>
    <property type="evidence" value="ECO:0007669"/>
    <property type="project" value="InterPro"/>
</dbReference>
<proteinExistence type="inferred from homology"/>
<dbReference type="PANTHER" id="PTHR22726">
    <property type="entry name" value="METALLOENDOPEPTIDASE OMA1"/>
    <property type="match status" value="1"/>
</dbReference>
<dbReference type="GO" id="GO:0005743">
    <property type="term" value="C:mitochondrial inner membrane"/>
    <property type="evidence" value="ECO:0007669"/>
    <property type="project" value="TreeGrafter"/>
</dbReference>
<comment type="similarity">
    <text evidence="6 9">Belongs to the peptidase M48 family.</text>
</comment>
<evidence type="ECO:0000256" key="6">
    <source>
        <dbReference type="ARBA" id="ARBA00038233"/>
    </source>
</evidence>
<accession>A0A6G0YNE4</accession>
<dbReference type="Gene3D" id="3.30.2010.10">
    <property type="entry name" value="Metalloproteases ('zincins'), catalytic domain"/>
    <property type="match status" value="1"/>
</dbReference>
<keyword evidence="10" id="KW-1133">Transmembrane helix</keyword>
<dbReference type="PANTHER" id="PTHR22726:SF1">
    <property type="entry name" value="METALLOENDOPEPTIDASE OMA1, MITOCHONDRIAL"/>
    <property type="match status" value="1"/>
</dbReference>
<comment type="cofactor">
    <cofactor evidence="9">
        <name>Zn(2+)</name>
        <dbReference type="ChEBI" id="CHEBI:29105"/>
    </cofactor>
    <text evidence="9">Binds 1 zinc ion per subunit.</text>
</comment>
<dbReference type="CDD" id="cd07331">
    <property type="entry name" value="M48C_Oma1_like"/>
    <property type="match status" value="1"/>
</dbReference>
<gene>
    <name evidence="12" type="ORF">FWK35_00013329</name>
</gene>
<evidence type="ECO:0000256" key="2">
    <source>
        <dbReference type="ARBA" id="ARBA00022723"/>
    </source>
</evidence>
<sequence length="399" mass="46542">MFCGNGLRRLCIQTRSIHILSYRKPNRFSCTSHIPFPVYKYRYPLVTKNGRNRLQSSERYFSVSPVNRLPLPPIAAIVLRPVAKFFAMMLGIRIRRWWTKLSAKEKQQFWNNVHKRRKQITAAVASVIGLFLVYCAAHMEFDPITGKRRLILFTHQQMVELANSISNEILSENKQAVLPTSHPLYKRALSLAMLVINANKPYDRLQNRKWSLIVVNDPRINAMVLPNGMIIVFSGLLYTANDQQVGVVLSHEIAHCFLDHHAIRLSREHLLEILWLVPLTIMWAVFPVPEAILGYLFGHYFKNIAMLLPYEREQEVEADKYGLMLAANACIDVRQAPIFWRRMEKLDPNNKETWWLSTHPSHSKRVKYIEDLLPYALQLRQQNGCPSLDRSYWSRFSLF</sequence>
<feature type="transmembrane region" description="Helical" evidence="10">
    <location>
        <begin position="273"/>
        <end position="297"/>
    </location>
</feature>
<keyword evidence="10" id="KW-0472">Membrane</keyword>
<evidence type="ECO:0000256" key="1">
    <source>
        <dbReference type="ARBA" id="ARBA00022670"/>
    </source>
</evidence>
<evidence type="ECO:0000256" key="10">
    <source>
        <dbReference type="SAM" id="Phobius"/>
    </source>
</evidence>
<dbReference type="EMBL" id="VUJU01003173">
    <property type="protein sequence ID" value="KAF0758876.1"/>
    <property type="molecule type" value="Genomic_DNA"/>
</dbReference>
<dbReference type="InterPro" id="IPR051156">
    <property type="entry name" value="Mito/Outer_Membr_Metalloprot"/>
</dbReference>
<evidence type="ECO:0000313" key="12">
    <source>
        <dbReference type="EMBL" id="KAF0758876.1"/>
    </source>
</evidence>
<dbReference type="GO" id="GO:0046872">
    <property type="term" value="F:metal ion binding"/>
    <property type="evidence" value="ECO:0007669"/>
    <property type="project" value="UniProtKB-KW"/>
</dbReference>
<evidence type="ECO:0000256" key="4">
    <source>
        <dbReference type="ARBA" id="ARBA00022833"/>
    </source>
</evidence>
<keyword evidence="3 9" id="KW-0378">Hydrolase</keyword>
<evidence type="ECO:0000256" key="9">
    <source>
        <dbReference type="RuleBase" id="RU003983"/>
    </source>
</evidence>
<comment type="caution">
    <text evidence="12">The sequence shown here is derived from an EMBL/GenBank/DDBJ whole genome shotgun (WGS) entry which is preliminary data.</text>
</comment>
<evidence type="ECO:0000313" key="13">
    <source>
        <dbReference type="Proteomes" id="UP000478052"/>
    </source>
</evidence>
<dbReference type="InterPro" id="IPR001915">
    <property type="entry name" value="Peptidase_M48"/>
</dbReference>
<organism evidence="12 13">
    <name type="scientific">Aphis craccivora</name>
    <name type="common">Cowpea aphid</name>
    <dbReference type="NCBI Taxonomy" id="307492"/>
    <lineage>
        <taxon>Eukaryota</taxon>
        <taxon>Metazoa</taxon>
        <taxon>Ecdysozoa</taxon>
        <taxon>Arthropoda</taxon>
        <taxon>Hexapoda</taxon>
        <taxon>Insecta</taxon>
        <taxon>Pterygota</taxon>
        <taxon>Neoptera</taxon>
        <taxon>Paraneoptera</taxon>
        <taxon>Hemiptera</taxon>
        <taxon>Sternorrhyncha</taxon>
        <taxon>Aphidomorpha</taxon>
        <taxon>Aphidoidea</taxon>
        <taxon>Aphididae</taxon>
        <taxon>Aphidini</taxon>
        <taxon>Aphis</taxon>
        <taxon>Aphis</taxon>
    </lineage>
</organism>
<evidence type="ECO:0000256" key="3">
    <source>
        <dbReference type="ARBA" id="ARBA00022801"/>
    </source>
</evidence>
<evidence type="ECO:0000256" key="7">
    <source>
        <dbReference type="ARBA" id="ARBA00040360"/>
    </source>
</evidence>
<dbReference type="OrthoDB" id="7464992at2759"/>
<name>A0A6G0YNE4_APHCR</name>
<dbReference type="Pfam" id="PF01435">
    <property type="entry name" value="Peptidase_M48"/>
    <property type="match status" value="1"/>
</dbReference>
<evidence type="ECO:0000256" key="8">
    <source>
        <dbReference type="ARBA" id="ARBA00042978"/>
    </source>
</evidence>
<keyword evidence="1 9" id="KW-0645">Protease</keyword>
<keyword evidence="10" id="KW-0812">Transmembrane</keyword>
<keyword evidence="4 9" id="KW-0862">Zinc</keyword>
<reference evidence="12 13" key="1">
    <citation type="submission" date="2019-08" db="EMBL/GenBank/DDBJ databases">
        <title>Whole genome of Aphis craccivora.</title>
        <authorList>
            <person name="Voronova N.V."/>
            <person name="Shulinski R.S."/>
            <person name="Bandarenka Y.V."/>
            <person name="Zhorov D.G."/>
            <person name="Warner D."/>
        </authorList>
    </citation>
    <scope>NUCLEOTIDE SEQUENCE [LARGE SCALE GENOMIC DNA]</scope>
    <source>
        <strain evidence="12">180601</strain>
        <tissue evidence="12">Whole Body</tissue>
    </source>
</reference>
<dbReference type="AlphaFoldDB" id="A0A6G0YNE4"/>
<evidence type="ECO:0000259" key="11">
    <source>
        <dbReference type="Pfam" id="PF01435"/>
    </source>
</evidence>
<keyword evidence="2" id="KW-0479">Metal-binding</keyword>
<dbReference type="Proteomes" id="UP000478052">
    <property type="component" value="Unassembled WGS sequence"/>
</dbReference>
<keyword evidence="13" id="KW-1185">Reference proteome</keyword>
<evidence type="ECO:0000256" key="5">
    <source>
        <dbReference type="ARBA" id="ARBA00023049"/>
    </source>
</evidence>